<feature type="domain" description="GIY-YIG" evidence="4">
    <location>
        <begin position="18"/>
        <end position="95"/>
    </location>
</feature>
<name>A0A841GSI6_9BACT</name>
<dbReference type="InterPro" id="IPR000305">
    <property type="entry name" value="GIY-YIG_endonuc"/>
</dbReference>
<dbReference type="InterPro" id="IPR001943">
    <property type="entry name" value="UVR_dom"/>
</dbReference>
<dbReference type="InterPro" id="IPR036876">
    <property type="entry name" value="UVR_dom_sf"/>
</dbReference>
<keyword evidence="1" id="KW-0227">DNA damage</keyword>
<feature type="domain" description="UVR" evidence="3">
    <location>
        <begin position="215"/>
        <end position="250"/>
    </location>
</feature>
<keyword evidence="2" id="KW-0175">Coiled coil</keyword>
<evidence type="ECO:0000256" key="1">
    <source>
        <dbReference type="ARBA" id="ARBA00023236"/>
    </source>
</evidence>
<dbReference type="PANTHER" id="PTHR30562:SF1">
    <property type="entry name" value="UVRABC SYSTEM PROTEIN C"/>
    <property type="match status" value="1"/>
</dbReference>
<dbReference type="Gene3D" id="3.40.1440.10">
    <property type="entry name" value="GIY-YIG endonuclease"/>
    <property type="match status" value="1"/>
</dbReference>
<evidence type="ECO:0000259" key="4">
    <source>
        <dbReference type="PROSITE" id="PS50164"/>
    </source>
</evidence>
<evidence type="ECO:0000313" key="5">
    <source>
        <dbReference type="EMBL" id="MBB6069339.1"/>
    </source>
</evidence>
<gene>
    <name evidence="5" type="ORF">HNQ61_000954</name>
</gene>
<organism evidence="5 6">
    <name type="scientific">Longimicrobium terrae</name>
    <dbReference type="NCBI Taxonomy" id="1639882"/>
    <lineage>
        <taxon>Bacteria</taxon>
        <taxon>Pseudomonadati</taxon>
        <taxon>Gemmatimonadota</taxon>
        <taxon>Longimicrobiia</taxon>
        <taxon>Longimicrobiales</taxon>
        <taxon>Longimicrobiaceae</taxon>
        <taxon>Longimicrobium</taxon>
    </lineage>
</organism>
<dbReference type="Pfam" id="PF01541">
    <property type="entry name" value="GIY-YIG"/>
    <property type="match status" value="1"/>
</dbReference>
<dbReference type="InterPro" id="IPR050066">
    <property type="entry name" value="UvrABC_protein_C"/>
</dbReference>
<sequence>MKSTPVHPLRTVAREARNIPGVYRWLGTDGEVLYVGKSKTLRTRLLTYFRAQRGDKQHRIVEGAHSLTWDYEPSEFAALLRELEMIKRFRPRMNVQHKRDGRYSFLKIAGVSAPRLYVVSAVSDDAASYYGPFRGGRRVEEAVRELNDLLGLRDCPVNTPIRFADQPDLFSWEHTPRCHRFDLKLCLGPCAGRCAETEYMRRVDLARAFLDGKADEPLRWLNERMTAAAERWEYEYAGMLRDRLQRLEALRDEFARLREALDGLTFLYCVPGVDQDDRVYLVRRGTVRAAVTAPKSAAERRRLERLCDEHFGLPEPTSTLVQRHQVDEILLIARWFRGRPDQMENTVPPARLEALPLSA</sequence>
<protein>
    <submittedName>
        <fullName evidence="5">Excinuclease ABC subunit C</fullName>
    </submittedName>
</protein>
<dbReference type="EMBL" id="JACHIA010000002">
    <property type="protein sequence ID" value="MBB6069339.1"/>
    <property type="molecule type" value="Genomic_DNA"/>
</dbReference>
<dbReference type="InterPro" id="IPR035901">
    <property type="entry name" value="GIY-YIG_endonuc_sf"/>
</dbReference>
<dbReference type="InterPro" id="IPR047296">
    <property type="entry name" value="GIY-YIG_UvrC_Cho"/>
</dbReference>
<dbReference type="GO" id="GO:0006289">
    <property type="term" value="P:nucleotide-excision repair"/>
    <property type="evidence" value="ECO:0007669"/>
    <property type="project" value="InterPro"/>
</dbReference>
<feature type="coiled-coil region" evidence="2">
    <location>
        <begin position="240"/>
        <end position="267"/>
    </location>
</feature>
<accession>A0A841GSI6</accession>
<dbReference type="Proteomes" id="UP000582837">
    <property type="component" value="Unassembled WGS sequence"/>
</dbReference>
<dbReference type="CDD" id="cd10434">
    <property type="entry name" value="GIY-YIG_UvrC_Cho"/>
    <property type="match status" value="1"/>
</dbReference>
<dbReference type="AlphaFoldDB" id="A0A841GSI6"/>
<keyword evidence="1" id="KW-0742">SOS response</keyword>
<evidence type="ECO:0000313" key="6">
    <source>
        <dbReference type="Proteomes" id="UP000582837"/>
    </source>
</evidence>
<evidence type="ECO:0000259" key="3">
    <source>
        <dbReference type="PROSITE" id="PS50151"/>
    </source>
</evidence>
<dbReference type="GO" id="GO:0009380">
    <property type="term" value="C:excinuclease repair complex"/>
    <property type="evidence" value="ECO:0007669"/>
    <property type="project" value="TreeGrafter"/>
</dbReference>
<dbReference type="SUPFAM" id="SSF46600">
    <property type="entry name" value="C-terminal UvrC-binding domain of UvrB"/>
    <property type="match status" value="1"/>
</dbReference>
<dbReference type="SMART" id="SM00465">
    <property type="entry name" value="GIYc"/>
    <property type="match status" value="1"/>
</dbReference>
<dbReference type="PROSITE" id="PS50151">
    <property type="entry name" value="UVR"/>
    <property type="match status" value="1"/>
</dbReference>
<dbReference type="PANTHER" id="PTHR30562">
    <property type="entry name" value="UVRC/OXIDOREDUCTASE"/>
    <property type="match status" value="1"/>
</dbReference>
<dbReference type="SUPFAM" id="SSF82771">
    <property type="entry name" value="GIY-YIG endonuclease"/>
    <property type="match status" value="1"/>
</dbReference>
<proteinExistence type="predicted"/>
<comment type="caution">
    <text evidence="5">The sequence shown here is derived from an EMBL/GenBank/DDBJ whole genome shotgun (WGS) entry which is preliminary data.</text>
</comment>
<dbReference type="RefSeq" id="WP_205761928.1">
    <property type="nucleotide sequence ID" value="NZ_JABDTL010000002.1"/>
</dbReference>
<dbReference type="GO" id="GO:0009432">
    <property type="term" value="P:SOS response"/>
    <property type="evidence" value="ECO:0007669"/>
    <property type="project" value="UniProtKB-KW"/>
</dbReference>
<reference evidence="5 6" key="1">
    <citation type="submission" date="2020-08" db="EMBL/GenBank/DDBJ databases">
        <title>Genomic Encyclopedia of Type Strains, Phase IV (KMG-IV): sequencing the most valuable type-strain genomes for metagenomic binning, comparative biology and taxonomic classification.</title>
        <authorList>
            <person name="Goeker M."/>
        </authorList>
    </citation>
    <scope>NUCLEOTIDE SEQUENCE [LARGE SCALE GENOMIC DNA]</scope>
    <source>
        <strain evidence="5 6">DSM 29007</strain>
    </source>
</reference>
<evidence type="ECO:0000256" key="2">
    <source>
        <dbReference type="SAM" id="Coils"/>
    </source>
</evidence>
<keyword evidence="6" id="KW-1185">Reference proteome</keyword>
<dbReference type="PROSITE" id="PS50164">
    <property type="entry name" value="GIY_YIG"/>
    <property type="match status" value="1"/>
</dbReference>